<dbReference type="EMBL" id="PDUG01000001">
    <property type="protein sequence ID" value="PIC50072.1"/>
    <property type="molecule type" value="Genomic_DNA"/>
</dbReference>
<dbReference type="AlphaFoldDB" id="A0A2G5VEB6"/>
<gene>
    <name evidence="1" type="primary">Cni-tbcd-1</name>
    <name evidence="1" type="synonym">Cnig_chr_I.g1122</name>
    <name evidence="1" type="ORF">B9Z55_001122</name>
</gene>
<evidence type="ECO:0000313" key="1">
    <source>
        <dbReference type="EMBL" id="PIC50072.1"/>
    </source>
</evidence>
<proteinExistence type="predicted"/>
<keyword evidence="2" id="KW-1185">Reference proteome</keyword>
<accession>A0A2G5VEB6</accession>
<dbReference type="Proteomes" id="UP000230233">
    <property type="component" value="Chromosome I"/>
</dbReference>
<protein>
    <submittedName>
        <fullName evidence="1">Uncharacterized protein</fullName>
    </submittedName>
</protein>
<name>A0A2G5VEB6_9PELO</name>
<organism evidence="1 2">
    <name type="scientific">Caenorhabditis nigoni</name>
    <dbReference type="NCBI Taxonomy" id="1611254"/>
    <lineage>
        <taxon>Eukaryota</taxon>
        <taxon>Metazoa</taxon>
        <taxon>Ecdysozoa</taxon>
        <taxon>Nematoda</taxon>
        <taxon>Chromadorea</taxon>
        <taxon>Rhabditida</taxon>
        <taxon>Rhabditina</taxon>
        <taxon>Rhabditomorpha</taxon>
        <taxon>Rhabditoidea</taxon>
        <taxon>Rhabditidae</taxon>
        <taxon>Peloderinae</taxon>
        <taxon>Caenorhabditis</taxon>
    </lineage>
</organism>
<reference evidence="2" key="1">
    <citation type="submission" date="2017-10" db="EMBL/GenBank/DDBJ databases">
        <title>Rapid genome shrinkage in a self-fertile nematode reveals novel sperm competition proteins.</title>
        <authorList>
            <person name="Yin D."/>
            <person name="Schwarz E.M."/>
            <person name="Thomas C.G."/>
            <person name="Felde R.L."/>
            <person name="Korf I.F."/>
            <person name="Cutter A.D."/>
            <person name="Schartner C.M."/>
            <person name="Ralston E.J."/>
            <person name="Meyer B.J."/>
            <person name="Haag E.S."/>
        </authorList>
    </citation>
    <scope>NUCLEOTIDE SEQUENCE [LARGE SCALE GENOMIC DNA]</scope>
    <source>
        <strain evidence="2">JU1422</strain>
    </source>
</reference>
<dbReference type="OrthoDB" id="10253476at2759"/>
<evidence type="ECO:0000313" key="2">
    <source>
        <dbReference type="Proteomes" id="UP000230233"/>
    </source>
</evidence>
<comment type="caution">
    <text evidence="1">The sequence shown here is derived from an EMBL/GenBank/DDBJ whole genome shotgun (WGS) entry which is preliminary data.</text>
</comment>
<sequence>MDLSHLTDEDMLIIDMYTACEMKGPDKTFTEPNILRHVDELYCCPGYTVSKLKEFDKSVCQLLSQSKDFQACGIGAWKLVPIVSSKKSKK</sequence>